<accession>A0AA37TUP8</accession>
<feature type="transmembrane region" description="Helical" evidence="1">
    <location>
        <begin position="64"/>
        <end position="82"/>
    </location>
</feature>
<keyword evidence="1" id="KW-1133">Transmembrane helix</keyword>
<sequence length="131" mass="14448">MGIILRWLGAFLLLSATYNPTQLNFTRWAEANWQTQMPLTLLLGLLLGVGYMIYIGATLRSIGAFGIILVAAIVAAMVWVLIDYQILTLQNPSLNLWLGIFALSVVLGIGLSWSIIRQRLSGQATVDEVQE</sequence>
<dbReference type="EMBL" id="BSPP01000010">
    <property type="protein sequence ID" value="GLS87973.1"/>
    <property type="molecule type" value="Genomic_DNA"/>
</dbReference>
<proteinExistence type="predicted"/>
<feature type="transmembrane region" description="Helical" evidence="1">
    <location>
        <begin position="94"/>
        <end position="116"/>
    </location>
</feature>
<protein>
    <submittedName>
        <fullName evidence="2">Uncharacterized protein</fullName>
    </submittedName>
</protein>
<dbReference type="AlphaFoldDB" id="A0AA37TUP8"/>
<reference evidence="2 3" key="1">
    <citation type="journal article" date="2014" name="Int. J. Syst. Evol. Microbiol.">
        <title>Complete genome sequence of Corynebacterium casei LMG S-19264T (=DSM 44701T), isolated from a smear-ripened cheese.</title>
        <authorList>
            <consortium name="US DOE Joint Genome Institute (JGI-PGF)"/>
            <person name="Walter F."/>
            <person name="Albersmeier A."/>
            <person name="Kalinowski J."/>
            <person name="Ruckert C."/>
        </authorList>
    </citation>
    <scope>NUCLEOTIDE SEQUENCE [LARGE SCALE GENOMIC DNA]</scope>
    <source>
        <strain evidence="2 3">NBRC 111766</strain>
    </source>
</reference>
<comment type="caution">
    <text evidence="2">The sequence shown here is derived from an EMBL/GenBank/DDBJ whole genome shotgun (WGS) entry which is preliminary data.</text>
</comment>
<dbReference type="Proteomes" id="UP001157355">
    <property type="component" value="Unassembled WGS sequence"/>
</dbReference>
<keyword evidence="3" id="KW-1185">Reference proteome</keyword>
<evidence type="ECO:0000256" key="1">
    <source>
        <dbReference type="SAM" id="Phobius"/>
    </source>
</evidence>
<dbReference type="Pfam" id="PF20134">
    <property type="entry name" value="DUF6524"/>
    <property type="match status" value="1"/>
</dbReference>
<evidence type="ECO:0000313" key="3">
    <source>
        <dbReference type="Proteomes" id="UP001157355"/>
    </source>
</evidence>
<evidence type="ECO:0000313" key="2">
    <source>
        <dbReference type="EMBL" id="GLS87973.1"/>
    </source>
</evidence>
<name>A0AA37TUP8_9RHOB</name>
<feature type="transmembrane region" description="Helical" evidence="1">
    <location>
        <begin position="39"/>
        <end position="57"/>
    </location>
</feature>
<organism evidence="2 3">
    <name type="scientific">Cypionkella aquatica</name>
    <dbReference type="NCBI Taxonomy" id="1756042"/>
    <lineage>
        <taxon>Bacteria</taxon>
        <taxon>Pseudomonadati</taxon>
        <taxon>Pseudomonadota</taxon>
        <taxon>Alphaproteobacteria</taxon>
        <taxon>Rhodobacterales</taxon>
        <taxon>Paracoccaceae</taxon>
        <taxon>Cypionkella</taxon>
    </lineage>
</organism>
<dbReference type="RefSeq" id="WP_284326134.1">
    <property type="nucleotide sequence ID" value="NZ_BSPP01000010.1"/>
</dbReference>
<gene>
    <name evidence="2" type="ORF">GCM10010873_29470</name>
</gene>
<keyword evidence="1" id="KW-0472">Membrane</keyword>
<dbReference type="InterPro" id="IPR045387">
    <property type="entry name" value="DUF6524"/>
</dbReference>
<keyword evidence="1" id="KW-0812">Transmembrane</keyword>